<comment type="similarity">
    <text evidence="7">Belongs to the binding-protein-dependent transport system permease family.</text>
</comment>
<dbReference type="EMBL" id="LN774769">
    <property type="protein sequence ID" value="CEN28491.1"/>
    <property type="molecule type" value="Genomic_DNA"/>
</dbReference>
<dbReference type="GO" id="GO:0005886">
    <property type="term" value="C:plasma membrane"/>
    <property type="evidence" value="ECO:0007669"/>
    <property type="project" value="UniProtKB-SubCell"/>
</dbReference>
<gene>
    <name evidence="9" type="primary">msmF1</name>
    <name evidence="9" type="ORF">LACPI_1291</name>
</gene>
<feature type="transmembrane region" description="Helical" evidence="7">
    <location>
        <begin position="9"/>
        <end position="28"/>
    </location>
</feature>
<evidence type="ECO:0000256" key="7">
    <source>
        <dbReference type="RuleBase" id="RU363032"/>
    </source>
</evidence>
<keyword evidence="5 7" id="KW-1133">Transmembrane helix</keyword>
<keyword evidence="6 7" id="KW-0472">Membrane</keyword>
<feature type="domain" description="ABC transmembrane type-1" evidence="8">
    <location>
        <begin position="69"/>
        <end position="280"/>
    </location>
</feature>
<comment type="subcellular location">
    <subcellularLocation>
        <location evidence="1 7">Cell membrane</location>
        <topology evidence="1 7">Multi-pass membrane protein</topology>
    </subcellularLocation>
</comment>
<dbReference type="SUPFAM" id="SSF161098">
    <property type="entry name" value="MetI-like"/>
    <property type="match status" value="1"/>
</dbReference>
<feature type="transmembrane region" description="Helical" evidence="7">
    <location>
        <begin position="154"/>
        <end position="178"/>
    </location>
</feature>
<dbReference type="InterPro" id="IPR035906">
    <property type="entry name" value="MetI-like_sf"/>
</dbReference>
<evidence type="ECO:0000256" key="6">
    <source>
        <dbReference type="ARBA" id="ARBA00023136"/>
    </source>
</evidence>
<feature type="transmembrane region" description="Helical" evidence="7">
    <location>
        <begin position="259"/>
        <end position="279"/>
    </location>
</feature>
<keyword evidence="2 7" id="KW-0813">Transport</keyword>
<dbReference type="KEGG" id="lpk:LACPI_1291"/>
<evidence type="ECO:0000313" key="10">
    <source>
        <dbReference type="Proteomes" id="UP000033166"/>
    </source>
</evidence>
<dbReference type="Proteomes" id="UP000033166">
    <property type="component" value="Chromosome I"/>
</dbReference>
<evidence type="ECO:0000256" key="5">
    <source>
        <dbReference type="ARBA" id="ARBA00022989"/>
    </source>
</evidence>
<feature type="transmembrane region" description="Helical" evidence="7">
    <location>
        <begin position="103"/>
        <end position="123"/>
    </location>
</feature>
<feature type="transmembrane region" description="Helical" evidence="7">
    <location>
        <begin position="199"/>
        <end position="220"/>
    </location>
</feature>
<sequence length="289" mass="32251">MKDKFISKYWGYLFLLVPIILQFIFFYLPTIRGVMFSFTNWTGLTDNYDYIGFKNYTAIFSDPKFIKTIRFTIIFTIGMIVGQVSIGILVARALNAKLRTSNFFRGIFFFPAVIATVTIGMIFKQIFAYGIPLIGETFHIAFLKENLLSNPKTVIYAVLFVALWQGIATPTIIFLAGLQSIPQEILEAAAIDGANRKQIFKSIEIPFLIPSISMVFILALKGGLTAFDNIFVLTGGGPNDMTATLGMLVYNTAFKNNSFGYANALAVVLFIIIVVISLIQQAVSKRFEV</sequence>
<dbReference type="PANTHER" id="PTHR30193">
    <property type="entry name" value="ABC TRANSPORTER PERMEASE PROTEIN"/>
    <property type="match status" value="1"/>
</dbReference>
<proteinExistence type="inferred from homology"/>
<accession>A0A0D6DYC2</accession>
<dbReference type="GO" id="GO:0015833">
    <property type="term" value="P:peptide transport"/>
    <property type="evidence" value="ECO:0007669"/>
    <property type="project" value="UniProtKB-KW"/>
</dbReference>
<evidence type="ECO:0000256" key="4">
    <source>
        <dbReference type="ARBA" id="ARBA00022692"/>
    </source>
</evidence>
<dbReference type="RefSeq" id="WP_047915617.1">
    <property type="nucleotide sequence ID" value="NZ_LN774769.1"/>
</dbReference>
<keyword evidence="4 7" id="KW-0812">Transmembrane</keyword>
<dbReference type="GO" id="GO:0055085">
    <property type="term" value="P:transmembrane transport"/>
    <property type="evidence" value="ECO:0007669"/>
    <property type="project" value="InterPro"/>
</dbReference>
<dbReference type="PANTHER" id="PTHR30193:SF37">
    <property type="entry name" value="INNER MEMBRANE ABC TRANSPORTER PERMEASE PROTEIN YCJO"/>
    <property type="match status" value="1"/>
</dbReference>
<dbReference type="Pfam" id="PF00528">
    <property type="entry name" value="BPD_transp_1"/>
    <property type="match status" value="1"/>
</dbReference>
<dbReference type="CDD" id="cd06261">
    <property type="entry name" value="TM_PBP2"/>
    <property type="match status" value="1"/>
</dbReference>
<protein>
    <submittedName>
        <fullName evidence="9">Multiple sugar ABC transporter transmembrane permease 1 MsmF1</fullName>
    </submittedName>
</protein>
<evidence type="ECO:0000256" key="3">
    <source>
        <dbReference type="ARBA" id="ARBA00022475"/>
    </source>
</evidence>
<dbReference type="GO" id="GO:0015031">
    <property type="term" value="P:protein transport"/>
    <property type="evidence" value="ECO:0007669"/>
    <property type="project" value="UniProtKB-KW"/>
</dbReference>
<dbReference type="InterPro" id="IPR051393">
    <property type="entry name" value="ABC_transporter_permease"/>
</dbReference>
<evidence type="ECO:0000259" key="8">
    <source>
        <dbReference type="PROSITE" id="PS50928"/>
    </source>
</evidence>
<evidence type="ECO:0000313" key="9">
    <source>
        <dbReference type="EMBL" id="CEN28491.1"/>
    </source>
</evidence>
<name>A0A0D6DYC2_9LACT</name>
<organism evidence="9 10">
    <name type="scientific">Pseudolactococcus piscium MKFS47</name>
    <dbReference type="NCBI Taxonomy" id="297352"/>
    <lineage>
        <taxon>Bacteria</taxon>
        <taxon>Bacillati</taxon>
        <taxon>Bacillota</taxon>
        <taxon>Bacilli</taxon>
        <taxon>Lactobacillales</taxon>
        <taxon>Streptococcaceae</taxon>
        <taxon>Pseudolactococcus</taxon>
    </lineage>
</organism>
<evidence type="ECO:0000256" key="1">
    <source>
        <dbReference type="ARBA" id="ARBA00004651"/>
    </source>
</evidence>
<feature type="transmembrane region" description="Helical" evidence="7">
    <location>
        <begin position="69"/>
        <end position="91"/>
    </location>
</feature>
<dbReference type="STRING" id="1364.LP2241_30290"/>
<keyword evidence="3" id="KW-1003">Cell membrane</keyword>
<dbReference type="InterPro" id="IPR000515">
    <property type="entry name" value="MetI-like"/>
</dbReference>
<dbReference type="AlphaFoldDB" id="A0A0D6DYC2"/>
<dbReference type="PROSITE" id="PS50928">
    <property type="entry name" value="ABC_TM1"/>
    <property type="match status" value="1"/>
</dbReference>
<evidence type="ECO:0000256" key="2">
    <source>
        <dbReference type="ARBA" id="ARBA00022448"/>
    </source>
</evidence>
<dbReference type="Gene3D" id="1.10.3720.10">
    <property type="entry name" value="MetI-like"/>
    <property type="match status" value="1"/>
</dbReference>
<reference evidence="10" key="1">
    <citation type="submission" date="2015-01" db="EMBL/GenBank/DDBJ databases">
        <authorList>
            <person name="Andreevskaya M."/>
        </authorList>
    </citation>
    <scope>NUCLEOTIDE SEQUENCE [LARGE SCALE GENOMIC DNA]</scope>
    <source>
        <strain evidence="10">MKFS47</strain>
    </source>
</reference>
<dbReference type="HOGENOM" id="CLU_016047_0_1_9"/>